<reference evidence="10" key="3">
    <citation type="submission" date="2025-04" db="UniProtKB">
        <authorList>
            <consortium name="RefSeq"/>
        </authorList>
    </citation>
    <scope>IDENTIFICATION</scope>
    <source>
        <strain evidence="10">CBS 304.34</strain>
    </source>
</reference>
<feature type="transmembrane region" description="Helical" evidence="6">
    <location>
        <begin position="163"/>
        <end position="185"/>
    </location>
</feature>
<evidence type="ECO:0000256" key="6">
    <source>
        <dbReference type="SAM" id="Phobius"/>
    </source>
</evidence>
<evidence type="ECO:0000259" key="7">
    <source>
        <dbReference type="PROSITE" id="PS50850"/>
    </source>
</evidence>
<evidence type="ECO:0000313" key="8">
    <source>
        <dbReference type="EMBL" id="KAF2807079.1"/>
    </source>
</evidence>
<proteinExistence type="predicted"/>
<dbReference type="InterPro" id="IPR020846">
    <property type="entry name" value="MFS_dom"/>
</dbReference>
<accession>A0A6A6YEP4</accession>
<dbReference type="RefSeq" id="XP_033574043.1">
    <property type="nucleotide sequence ID" value="XM_033718082.1"/>
</dbReference>
<dbReference type="PROSITE" id="PS50850">
    <property type="entry name" value="MFS"/>
    <property type="match status" value="1"/>
</dbReference>
<dbReference type="Pfam" id="PF07690">
    <property type="entry name" value="MFS_1"/>
    <property type="match status" value="1"/>
</dbReference>
<feature type="transmembrane region" description="Helical" evidence="6">
    <location>
        <begin position="302"/>
        <end position="328"/>
    </location>
</feature>
<feature type="transmembrane region" description="Helical" evidence="6">
    <location>
        <begin position="415"/>
        <end position="434"/>
    </location>
</feature>
<evidence type="ECO:0000256" key="2">
    <source>
        <dbReference type="ARBA" id="ARBA00022448"/>
    </source>
</evidence>
<feature type="transmembrane region" description="Helical" evidence="6">
    <location>
        <begin position="101"/>
        <end position="119"/>
    </location>
</feature>
<reference evidence="10" key="2">
    <citation type="submission" date="2020-04" db="EMBL/GenBank/DDBJ databases">
        <authorList>
            <consortium name="NCBI Genome Project"/>
        </authorList>
    </citation>
    <scope>NUCLEOTIDE SEQUENCE</scope>
    <source>
        <strain evidence="10">CBS 304.34</strain>
    </source>
</reference>
<keyword evidence="4 6" id="KW-1133">Transmembrane helix</keyword>
<evidence type="ECO:0000256" key="5">
    <source>
        <dbReference type="ARBA" id="ARBA00023136"/>
    </source>
</evidence>
<dbReference type="PANTHER" id="PTHR23504:SF6">
    <property type="entry name" value="MULTIDRUG TRANSPORTER, PUTATIVE (AFU_ORTHOLOGUE AFUA_4G08740)-RELATED"/>
    <property type="match status" value="1"/>
</dbReference>
<sequence>MQSPVILAGSSRGPSAKISYWSLPYKTQLLILMLARFTDSLATSSIHTYMFFQLKRFSPDAPTVTISTQCGLLVGCKTGAHVCTGLVWGRLADHALVSRKTVLVIGLLASCAASVGYGFSTTFHQAVAWQILDGSLNATVAMVRCMTAELNPEKNYRVRALTLLPLFANVGSVLGPLIGGFLASANAKRSIVPGYPYAMPNVCIASIQALVAFTAVFHLTDTFHHHVLDHRNDSEPPTATRNARTAILSKPLSGQQIDETTALLQSPSTRSIIHLVPPSSSCQPPSLPFTKIWTPNVMKTMIAQFIISGHLGTFATLWAMFLSLPIASSRAQNLPFQFSGGLGMQPRRVGIAMSAFGFAGIILQVLVYPGFQERWGTIKVWRTALCLFPVVYVVAPFCALIPLLVKHMDTKSVNVYPLVEWSVLLSVLLLFAAGRTGVVPATSLLINDCTPHPSARGTIHTTGVICSNLSRSIFPPLALAVMGSGLRIGVVGLGFWFVAALAVLSILASLTVHEGTNGE</sequence>
<feature type="transmembrane region" description="Helical" evidence="6">
    <location>
        <begin position="488"/>
        <end position="512"/>
    </location>
</feature>
<keyword evidence="9" id="KW-1185">Reference proteome</keyword>
<evidence type="ECO:0000313" key="10">
    <source>
        <dbReference type="RefSeq" id="XP_033574043.1"/>
    </source>
</evidence>
<protein>
    <submittedName>
        <fullName evidence="8 10">MFS general substrate transporter</fullName>
    </submittedName>
</protein>
<dbReference type="InterPro" id="IPR036259">
    <property type="entry name" value="MFS_trans_sf"/>
</dbReference>
<dbReference type="GO" id="GO:0016020">
    <property type="term" value="C:membrane"/>
    <property type="evidence" value="ECO:0007669"/>
    <property type="project" value="UniProtKB-SubCell"/>
</dbReference>
<dbReference type="EMBL" id="MU003706">
    <property type="protein sequence ID" value="KAF2807079.1"/>
    <property type="molecule type" value="Genomic_DNA"/>
</dbReference>
<name>A0A6A6YEP4_9PEZI</name>
<evidence type="ECO:0000256" key="4">
    <source>
        <dbReference type="ARBA" id="ARBA00022989"/>
    </source>
</evidence>
<evidence type="ECO:0000313" key="9">
    <source>
        <dbReference type="Proteomes" id="UP000504636"/>
    </source>
</evidence>
<keyword evidence="2" id="KW-0813">Transport</keyword>
<feature type="transmembrane region" description="Helical" evidence="6">
    <location>
        <begin position="349"/>
        <end position="368"/>
    </location>
</feature>
<dbReference type="Gene3D" id="1.20.1250.20">
    <property type="entry name" value="MFS general substrate transporter like domains"/>
    <property type="match status" value="1"/>
</dbReference>
<comment type="subcellular location">
    <subcellularLocation>
        <location evidence="1">Membrane</location>
        <topology evidence="1">Multi-pass membrane protein</topology>
    </subcellularLocation>
</comment>
<dbReference type="GeneID" id="54458975"/>
<dbReference type="PANTHER" id="PTHR23504">
    <property type="entry name" value="MAJOR FACILITATOR SUPERFAMILY DOMAIN-CONTAINING PROTEIN 10"/>
    <property type="match status" value="1"/>
</dbReference>
<organism evidence="8">
    <name type="scientific">Mytilinidion resinicola</name>
    <dbReference type="NCBI Taxonomy" id="574789"/>
    <lineage>
        <taxon>Eukaryota</taxon>
        <taxon>Fungi</taxon>
        <taxon>Dikarya</taxon>
        <taxon>Ascomycota</taxon>
        <taxon>Pezizomycotina</taxon>
        <taxon>Dothideomycetes</taxon>
        <taxon>Pleosporomycetidae</taxon>
        <taxon>Mytilinidiales</taxon>
        <taxon>Mytilinidiaceae</taxon>
        <taxon>Mytilinidion</taxon>
    </lineage>
</organism>
<dbReference type="AlphaFoldDB" id="A0A6A6YEP4"/>
<evidence type="ECO:0000256" key="3">
    <source>
        <dbReference type="ARBA" id="ARBA00022692"/>
    </source>
</evidence>
<dbReference type="InterPro" id="IPR011701">
    <property type="entry name" value="MFS"/>
</dbReference>
<dbReference type="Proteomes" id="UP000504636">
    <property type="component" value="Unplaced"/>
</dbReference>
<dbReference type="OrthoDB" id="10262656at2759"/>
<dbReference type="GO" id="GO:0022857">
    <property type="term" value="F:transmembrane transporter activity"/>
    <property type="evidence" value="ECO:0007669"/>
    <property type="project" value="InterPro"/>
</dbReference>
<evidence type="ECO:0000256" key="1">
    <source>
        <dbReference type="ARBA" id="ARBA00004141"/>
    </source>
</evidence>
<gene>
    <name evidence="8 10" type="ORF">BDZ99DRAFT_448822</name>
</gene>
<reference evidence="8 10" key="1">
    <citation type="journal article" date="2020" name="Stud. Mycol.">
        <title>101 Dothideomycetes genomes: a test case for predicting lifestyles and emergence of pathogens.</title>
        <authorList>
            <person name="Haridas S."/>
            <person name="Albert R."/>
            <person name="Binder M."/>
            <person name="Bloem J."/>
            <person name="Labutti K."/>
            <person name="Salamov A."/>
            <person name="Andreopoulos B."/>
            <person name="Baker S."/>
            <person name="Barry K."/>
            <person name="Bills G."/>
            <person name="Bluhm B."/>
            <person name="Cannon C."/>
            <person name="Castanera R."/>
            <person name="Culley D."/>
            <person name="Daum C."/>
            <person name="Ezra D."/>
            <person name="Gonzalez J."/>
            <person name="Henrissat B."/>
            <person name="Kuo A."/>
            <person name="Liang C."/>
            <person name="Lipzen A."/>
            <person name="Lutzoni F."/>
            <person name="Magnuson J."/>
            <person name="Mondo S."/>
            <person name="Nolan M."/>
            <person name="Ohm R."/>
            <person name="Pangilinan J."/>
            <person name="Park H.-J."/>
            <person name="Ramirez L."/>
            <person name="Alfaro M."/>
            <person name="Sun H."/>
            <person name="Tritt A."/>
            <person name="Yoshinaga Y."/>
            <person name="Zwiers L.-H."/>
            <person name="Turgeon B."/>
            <person name="Goodwin S."/>
            <person name="Spatafora J."/>
            <person name="Crous P."/>
            <person name="Grigoriev I."/>
        </authorList>
    </citation>
    <scope>NUCLEOTIDE SEQUENCE</scope>
    <source>
        <strain evidence="8 10">CBS 304.34</strain>
    </source>
</reference>
<feature type="transmembrane region" description="Helical" evidence="6">
    <location>
        <begin position="380"/>
        <end position="403"/>
    </location>
</feature>
<keyword evidence="3 6" id="KW-0812">Transmembrane</keyword>
<dbReference type="SUPFAM" id="SSF103473">
    <property type="entry name" value="MFS general substrate transporter"/>
    <property type="match status" value="1"/>
</dbReference>
<feature type="domain" description="Major facilitator superfamily (MFS) profile" evidence="7">
    <location>
        <begin position="28"/>
        <end position="517"/>
    </location>
</feature>
<keyword evidence="5 6" id="KW-0472">Membrane</keyword>
<feature type="transmembrane region" description="Helical" evidence="6">
    <location>
        <begin position="197"/>
        <end position="219"/>
    </location>
</feature>